<gene>
    <name evidence="1" type="ORF">I595_466</name>
</gene>
<name>A0A0P7A9M3_9FLAO</name>
<dbReference type="EMBL" id="LDJX01000001">
    <property type="protein sequence ID" value="KPM33563.1"/>
    <property type="molecule type" value="Genomic_DNA"/>
</dbReference>
<dbReference type="RefSeq" id="WP_054557727.1">
    <property type="nucleotide sequence ID" value="NZ_LDJX01000001.1"/>
</dbReference>
<dbReference type="Gene3D" id="1.25.40.10">
    <property type="entry name" value="Tetratricopeptide repeat domain"/>
    <property type="match status" value="1"/>
</dbReference>
<reference evidence="1 2" key="1">
    <citation type="submission" date="2015-09" db="EMBL/GenBank/DDBJ databases">
        <title>Genome sequence of the marine flavobacterium Croceitalea dokdonensis DOKDO 023 that contains proton- and sodium-pumping rhodopsins.</title>
        <authorList>
            <person name="Kwon S.-K."/>
            <person name="Lee H.K."/>
            <person name="Kwak M.-J."/>
            <person name="Kim J.F."/>
        </authorList>
    </citation>
    <scope>NUCLEOTIDE SEQUENCE [LARGE SCALE GENOMIC DNA]</scope>
    <source>
        <strain evidence="1 2">DOKDO 023</strain>
    </source>
</reference>
<keyword evidence="2" id="KW-1185">Reference proteome</keyword>
<dbReference type="InterPro" id="IPR011990">
    <property type="entry name" value="TPR-like_helical_dom_sf"/>
</dbReference>
<organism evidence="1 2">
    <name type="scientific">Croceitalea dokdonensis DOKDO 023</name>
    <dbReference type="NCBI Taxonomy" id="1300341"/>
    <lineage>
        <taxon>Bacteria</taxon>
        <taxon>Pseudomonadati</taxon>
        <taxon>Bacteroidota</taxon>
        <taxon>Flavobacteriia</taxon>
        <taxon>Flavobacteriales</taxon>
        <taxon>Flavobacteriaceae</taxon>
        <taxon>Croceitalea</taxon>
    </lineage>
</organism>
<evidence type="ECO:0000313" key="2">
    <source>
        <dbReference type="Proteomes" id="UP000050280"/>
    </source>
</evidence>
<comment type="caution">
    <text evidence="1">The sequence shown here is derived from an EMBL/GenBank/DDBJ whole genome shotgun (WGS) entry which is preliminary data.</text>
</comment>
<dbReference type="AlphaFoldDB" id="A0A0P7A9M3"/>
<protein>
    <submittedName>
        <fullName evidence="1">Uncharacterized protein</fullName>
    </submittedName>
</protein>
<dbReference type="Proteomes" id="UP000050280">
    <property type="component" value="Unassembled WGS sequence"/>
</dbReference>
<evidence type="ECO:0000313" key="1">
    <source>
        <dbReference type="EMBL" id="KPM33563.1"/>
    </source>
</evidence>
<proteinExistence type="predicted"/>
<accession>A0A0P7A9M3</accession>
<sequence>MSTFNEMDTIVLNALGASTEHLSRLSAMGIATKQAIAALGNAKTLTAMAGIDETAATNIMAWASIDLENDTTNESQTAAMSYLPQETPFEIAPLSSYNSLMDKARAQNEINVAREAEVSTVYGRLSEAPTDANEIYNFGRILSMMMEPALDKINSGESITSEASKLLSITEAYFKKAIEMFNGFGRARIMYAYVLCMQKRFKETIDIVEPALSLQEGGQDWMTAAYWYLFAKASVGDTYSYASEVYEKFKSYAAPGSREARFVQNTLVHYFE</sequence>